<keyword evidence="3" id="KW-1185">Reference proteome</keyword>
<dbReference type="Proteomes" id="UP000054564">
    <property type="component" value="Unassembled WGS sequence"/>
</dbReference>
<reference evidence="2" key="1">
    <citation type="submission" date="2014-03" db="EMBL/GenBank/DDBJ databases">
        <title>Cloning and expression analysis of gamma-glutamylcysteines synthetase in perennial ryegrass.</title>
        <authorList>
            <person name="Wei S."/>
            <person name="Sun Z."/>
        </authorList>
    </citation>
    <scope>NUCLEOTIDE SEQUENCE</scope>
    <source>
        <strain evidence="2">Race PST-78</strain>
    </source>
</reference>
<dbReference type="EMBL" id="AJIL01000007">
    <property type="protein sequence ID" value="KNF05623.1"/>
    <property type="molecule type" value="Genomic_DNA"/>
</dbReference>
<reference evidence="3" key="2">
    <citation type="submission" date="2014-03" db="EMBL/GenBank/DDBJ databases">
        <title>The Genome Sequence of Puccinia striiformis f. sp. tritici PST-78.</title>
        <authorList>
            <consortium name="The Broad Institute Genome Sequencing Platform"/>
            <person name="Cuomo C."/>
            <person name="Hulbert S."/>
            <person name="Chen X."/>
            <person name="Walker B."/>
            <person name="Young S.K."/>
            <person name="Zeng Q."/>
            <person name="Gargeya S."/>
            <person name="Fitzgerald M."/>
            <person name="Haas B."/>
            <person name="Abouelleil A."/>
            <person name="Alvarado L."/>
            <person name="Arachchi H.M."/>
            <person name="Berlin A.M."/>
            <person name="Chapman S.B."/>
            <person name="Goldberg J."/>
            <person name="Griggs A."/>
            <person name="Gujja S."/>
            <person name="Hansen M."/>
            <person name="Howarth C."/>
            <person name="Imamovic A."/>
            <person name="Larimer J."/>
            <person name="McCowan C."/>
            <person name="Montmayeur A."/>
            <person name="Murphy C."/>
            <person name="Neiman D."/>
            <person name="Pearson M."/>
            <person name="Priest M."/>
            <person name="Roberts A."/>
            <person name="Saif S."/>
            <person name="Shea T."/>
            <person name="Sisk P."/>
            <person name="Sykes S."/>
            <person name="Wortman J."/>
            <person name="Nusbaum C."/>
            <person name="Birren B."/>
        </authorList>
    </citation>
    <scope>NUCLEOTIDE SEQUENCE [LARGE SCALE GENOMIC DNA]</scope>
    <source>
        <strain evidence="3">race PST-78</strain>
    </source>
</reference>
<evidence type="ECO:0000256" key="1">
    <source>
        <dbReference type="SAM" id="SignalP"/>
    </source>
</evidence>
<name>A0A0L0W2C3_9BASI</name>
<protein>
    <submittedName>
        <fullName evidence="2">Uncharacterized protein</fullName>
    </submittedName>
</protein>
<feature type="signal peptide" evidence="1">
    <location>
        <begin position="1"/>
        <end position="20"/>
    </location>
</feature>
<comment type="caution">
    <text evidence="2">The sequence shown here is derived from an EMBL/GenBank/DDBJ whole genome shotgun (WGS) entry which is preliminary data.</text>
</comment>
<dbReference type="EMBL" id="AJIL01000007">
    <property type="protein sequence ID" value="KNF05622.1"/>
    <property type="molecule type" value="Genomic_DNA"/>
</dbReference>
<proteinExistence type="predicted"/>
<organism evidence="2 3">
    <name type="scientific">Puccinia striiformis f. sp. tritici PST-78</name>
    <dbReference type="NCBI Taxonomy" id="1165861"/>
    <lineage>
        <taxon>Eukaryota</taxon>
        <taxon>Fungi</taxon>
        <taxon>Dikarya</taxon>
        <taxon>Basidiomycota</taxon>
        <taxon>Pucciniomycotina</taxon>
        <taxon>Pucciniomycetes</taxon>
        <taxon>Pucciniales</taxon>
        <taxon>Pucciniaceae</taxon>
        <taxon>Puccinia</taxon>
    </lineage>
</organism>
<gene>
    <name evidence="2" type="ORF">PSTG_01431</name>
</gene>
<keyword evidence="1" id="KW-0732">Signal</keyword>
<evidence type="ECO:0000313" key="3">
    <source>
        <dbReference type="Proteomes" id="UP000054564"/>
    </source>
</evidence>
<accession>A0A0L0W2C3</accession>
<feature type="chain" id="PRO_5007415637" evidence="1">
    <location>
        <begin position="21"/>
        <end position="85"/>
    </location>
</feature>
<dbReference type="AlphaFoldDB" id="A0A0L0W2C3"/>
<evidence type="ECO:0000313" key="2">
    <source>
        <dbReference type="EMBL" id="KNF05622.1"/>
    </source>
</evidence>
<sequence>MQSFYLISFVLAIVCGLAAAASPVSTCSKPACEILDKTLGETRIIPRASCQPDKKWCCPPTAFKPGVKSISVPEASVAHCKPVPQ</sequence>